<evidence type="ECO:0000256" key="1">
    <source>
        <dbReference type="ARBA" id="ARBA00007689"/>
    </source>
</evidence>
<organism evidence="3 4">
    <name type="scientific">Paraphotobacterium marinum</name>
    <dbReference type="NCBI Taxonomy" id="1755811"/>
    <lineage>
        <taxon>Bacteria</taxon>
        <taxon>Pseudomonadati</taxon>
        <taxon>Pseudomonadota</taxon>
        <taxon>Gammaproteobacteria</taxon>
        <taxon>Vibrionales</taxon>
        <taxon>Vibrionaceae</taxon>
        <taxon>Paraphotobacterium</taxon>
    </lineage>
</organism>
<dbReference type="EMBL" id="CP022355">
    <property type="protein sequence ID" value="ASK78596.1"/>
    <property type="molecule type" value="Genomic_DNA"/>
</dbReference>
<comment type="similarity">
    <text evidence="1">Belongs to the YciI family.</text>
</comment>
<sequence length="102" mass="11767">MYYSIYALDAPNKEEDRVKFRPDHIKRINELNESKNLLLAGPILDKDHCEKDSKSIGSIIIAKFDDIKSAKNWINKDPFVLNEVYGSVIVKPYLISVKSHNF</sequence>
<accession>A0A220VEF3</accession>
<dbReference type="Gene3D" id="3.30.70.1060">
    <property type="entry name" value="Dimeric alpha+beta barrel"/>
    <property type="match status" value="1"/>
</dbReference>
<dbReference type="PANTHER" id="PTHR33606:SF3">
    <property type="entry name" value="PROTEIN YCII"/>
    <property type="match status" value="1"/>
</dbReference>
<dbReference type="InterPro" id="IPR011008">
    <property type="entry name" value="Dimeric_a/b-barrel"/>
</dbReference>
<dbReference type="Proteomes" id="UP000242175">
    <property type="component" value="Chromosome large"/>
</dbReference>
<reference evidence="3 4" key="1">
    <citation type="journal article" date="2016" name="Int. J. Syst. Evol. Microbiol.">
        <title>Paraphotobacterium marinum gen. nov., sp. nov., a member of the family Vibrionaceae, isolated from surface seawater.</title>
        <authorList>
            <person name="Huang Z."/>
            <person name="Dong C."/>
            <person name="Shao Z."/>
        </authorList>
    </citation>
    <scope>NUCLEOTIDE SEQUENCE [LARGE SCALE GENOMIC DNA]</scope>
    <source>
        <strain evidence="3 4">NSCS20N07D</strain>
    </source>
</reference>
<evidence type="ECO:0000313" key="3">
    <source>
        <dbReference type="EMBL" id="ASK78596.1"/>
    </source>
</evidence>
<name>A0A220VEF3_9GAMM</name>
<proteinExistence type="inferred from homology"/>
<dbReference type="InterPro" id="IPR051807">
    <property type="entry name" value="Sec-metab_biosynth-assoc"/>
</dbReference>
<feature type="domain" description="YCII-related" evidence="2">
    <location>
        <begin position="1"/>
        <end position="92"/>
    </location>
</feature>
<protein>
    <recommendedName>
        <fullName evidence="2">YCII-related domain-containing protein</fullName>
    </recommendedName>
</protein>
<dbReference type="AlphaFoldDB" id="A0A220VEF3"/>
<evidence type="ECO:0000313" key="4">
    <source>
        <dbReference type="Proteomes" id="UP000242175"/>
    </source>
</evidence>
<dbReference type="RefSeq" id="WP_089073504.1">
    <property type="nucleotide sequence ID" value="NZ_CBCSAM010000001.1"/>
</dbReference>
<dbReference type="Pfam" id="PF03795">
    <property type="entry name" value="YCII"/>
    <property type="match status" value="1"/>
</dbReference>
<dbReference type="InterPro" id="IPR005545">
    <property type="entry name" value="YCII"/>
</dbReference>
<dbReference type="SUPFAM" id="SSF54909">
    <property type="entry name" value="Dimeric alpha+beta barrel"/>
    <property type="match status" value="1"/>
</dbReference>
<dbReference type="KEGG" id="pmai:CF386_06045"/>
<keyword evidence="4" id="KW-1185">Reference proteome</keyword>
<dbReference type="PANTHER" id="PTHR33606">
    <property type="entry name" value="PROTEIN YCII"/>
    <property type="match status" value="1"/>
</dbReference>
<evidence type="ECO:0000259" key="2">
    <source>
        <dbReference type="Pfam" id="PF03795"/>
    </source>
</evidence>
<gene>
    <name evidence="3" type="ORF">CF386_06045</name>
</gene>
<dbReference type="OrthoDB" id="9797014at2"/>